<gene>
    <name evidence="2" type="ORF">HDF08_001367</name>
</gene>
<protein>
    <submittedName>
        <fullName evidence="2">Uncharacterized protein</fullName>
    </submittedName>
</protein>
<name>A0A852VC89_9BACT</name>
<organism evidence="2 3">
    <name type="scientific">Tunturiibacter lichenicola</name>
    <dbReference type="NCBI Taxonomy" id="2051959"/>
    <lineage>
        <taxon>Bacteria</taxon>
        <taxon>Pseudomonadati</taxon>
        <taxon>Acidobacteriota</taxon>
        <taxon>Terriglobia</taxon>
        <taxon>Terriglobales</taxon>
        <taxon>Acidobacteriaceae</taxon>
        <taxon>Tunturiibacter</taxon>
    </lineage>
</organism>
<dbReference type="Proteomes" id="UP000564385">
    <property type="component" value="Unassembled WGS sequence"/>
</dbReference>
<accession>A0A852VC89</accession>
<sequence length="221" mass="24921">MRNPSLFFSRPRTVLLLLPAILNLCFAPSSPAQTADPAPAVQGQEKGKTFSYRGYRFDIQEIEAIPEKPALLAAIQQQTDLVESTPLTEPTKQFLRGFTVHVSVGEGEHGGGGHFGQKGVFVSLRPQQDNRPILLHEFMHAFQNDRLPKGRQNPDVLRFYERAKTADLWPPQAYMLKNVGEFFAMTASTYLCGHADRPPFNRANIEQKQPRYAEWLASNVR</sequence>
<feature type="chain" id="PRO_5032792040" evidence="1">
    <location>
        <begin position="35"/>
        <end position="221"/>
    </location>
</feature>
<evidence type="ECO:0000313" key="3">
    <source>
        <dbReference type="Proteomes" id="UP000564385"/>
    </source>
</evidence>
<evidence type="ECO:0000256" key="1">
    <source>
        <dbReference type="SAM" id="SignalP"/>
    </source>
</evidence>
<feature type="signal peptide" evidence="1">
    <location>
        <begin position="1"/>
        <end position="34"/>
    </location>
</feature>
<reference evidence="2 3" key="1">
    <citation type="submission" date="2020-07" db="EMBL/GenBank/DDBJ databases">
        <title>Genomic Encyclopedia of Type Strains, Phase IV (KMG-V): Genome sequencing to study the core and pangenomes of soil and plant-associated prokaryotes.</title>
        <authorList>
            <person name="Whitman W."/>
        </authorList>
    </citation>
    <scope>NUCLEOTIDE SEQUENCE [LARGE SCALE GENOMIC DNA]</scope>
    <source>
        <strain evidence="2 3">M8UP22</strain>
    </source>
</reference>
<evidence type="ECO:0000313" key="2">
    <source>
        <dbReference type="EMBL" id="NYF89300.1"/>
    </source>
</evidence>
<dbReference type="AlphaFoldDB" id="A0A852VC89"/>
<dbReference type="EMBL" id="JACCCU010000001">
    <property type="protein sequence ID" value="NYF89300.1"/>
    <property type="molecule type" value="Genomic_DNA"/>
</dbReference>
<comment type="caution">
    <text evidence="2">The sequence shown here is derived from an EMBL/GenBank/DDBJ whole genome shotgun (WGS) entry which is preliminary data.</text>
</comment>
<proteinExistence type="predicted"/>
<keyword evidence="1" id="KW-0732">Signal</keyword>